<gene>
    <name evidence="2" type="ORF">ET464_05410</name>
</gene>
<dbReference type="EMBL" id="CP035492">
    <property type="protein sequence ID" value="QAY65905.1"/>
    <property type="molecule type" value="Genomic_DNA"/>
</dbReference>
<dbReference type="Pfam" id="PF00903">
    <property type="entry name" value="Glyoxalase"/>
    <property type="match status" value="1"/>
</dbReference>
<evidence type="ECO:0000259" key="1">
    <source>
        <dbReference type="PROSITE" id="PS51819"/>
    </source>
</evidence>
<dbReference type="Gene3D" id="3.10.180.10">
    <property type="entry name" value="2,3-Dihydroxybiphenyl 1,2-Dioxygenase, domain 1"/>
    <property type="match status" value="2"/>
</dbReference>
<dbReference type="InterPro" id="IPR004360">
    <property type="entry name" value="Glyas_Fos-R_dOase_dom"/>
</dbReference>
<evidence type="ECO:0000313" key="2">
    <source>
        <dbReference type="EMBL" id="QAY65905.1"/>
    </source>
</evidence>
<protein>
    <recommendedName>
        <fullName evidence="1">VOC domain-containing protein</fullName>
    </recommendedName>
</protein>
<feature type="domain" description="VOC" evidence="1">
    <location>
        <begin position="28"/>
        <end position="157"/>
    </location>
</feature>
<dbReference type="InterPro" id="IPR037523">
    <property type="entry name" value="VOC_core"/>
</dbReference>
<sequence length="290" mass="33823">MRQKILVLNKNMMLRELLSMNMNVPKLYFDGQMVDVLWDNHEEAIRWYETYMGWEVQQKESWKPDPRCTHGKMTRMNAGTWLISSLSNERLPHHYAERGTVESNIRLCWRVADLQQFHNRCQSDGVRVTELYRGPGETDYFDFWATGEGIRFTAQEDKRIQEGFAPSWLRIGVSDLGKSVQWYRNWLGMDLENDWSKDGYALMSLGLNRRPGDKSLWVLEQLPENAYTGKADGQVQPVCWVAERSDFFNYQTFLLDSGVETSDIGGYVTRGMVSFHLYDPDGNRLNISSM</sequence>
<dbReference type="InterPro" id="IPR029068">
    <property type="entry name" value="Glyas_Bleomycin-R_OHBP_Dase"/>
</dbReference>
<keyword evidence="3" id="KW-1185">Reference proteome</keyword>
<feature type="domain" description="VOC" evidence="1">
    <location>
        <begin position="165"/>
        <end position="290"/>
    </location>
</feature>
<dbReference type="OrthoDB" id="2797614at2"/>
<dbReference type="CDD" id="cd06587">
    <property type="entry name" value="VOC"/>
    <property type="match status" value="2"/>
</dbReference>
<dbReference type="SUPFAM" id="SSF54593">
    <property type="entry name" value="Glyoxalase/Bleomycin resistance protein/Dihydroxybiphenyl dioxygenase"/>
    <property type="match status" value="1"/>
</dbReference>
<reference evidence="2 3" key="1">
    <citation type="submission" date="2019-01" db="EMBL/GenBank/DDBJ databases">
        <title>Genome sequencing of strain FW100M-2.</title>
        <authorList>
            <person name="Heo J."/>
            <person name="Kim S.-J."/>
            <person name="Kim J.-S."/>
            <person name="Hong S.-B."/>
            <person name="Kwon S.-W."/>
        </authorList>
    </citation>
    <scope>NUCLEOTIDE SEQUENCE [LARGE SCALE GENOMIC DNA]</scope>
    <source>
        <strain evidence="2 3">FW100M-2</strain>
    </source>
</reference>
<evidence type="ECO:0000313" key="3">
    <source>
        <dbReference type="Proteomes" id="UP000293568"/>
    </source>
</evidence>
<proteinExistence type="predicted"/>
<dbReference type="Proteomes" id="UP000293568">
    <property type="component" value="Chromosome"/>
</dbReference>
<name>A0A4P6ETW9_9BACL</name>
<dbReference type="KEGG" id="pprt:ET464_05410"/>
<accession>A0A4P6ETW9</accession>
<organism evidence="2 3">
    <name type="scientific">Paenibacillus protaetiae</name>
    <dbReference type="NCBI Taxonomy" id="2509456"/>
    <lineage>
        <taxon>Bacteria</taxon>
        <taxon>Bacillati</taxon>
        <taxon>Bacillota</taxon>
        <taxon>Bacilli</taxon>
        <taxon>Bacillales</taxon>
        <taxon>Paenibacillaceae</taxon>
        <taxon>Paenibacillus</taxon>
    </lineage>
</organism>
<dbReference type="PROSITE" id="PS51819">
    <property type="entry name" value="VOC"/>
    <property type="match status" value="2"/>
</dbReference>
<dbReference type="AlphaFoldDB" id="A0A4P6ETW9"/>